<dbReference type="Proteomes" id="UP000265703">
    <property type="component" value="Unassembled WGS sequence"/>
</dbReference>
<sequence length="166" mass="19585">MATKKRELLSKPAVIADVLTEVQTTLLEEEYSFKLLPKIISYRATAKLLIRDCSRYVTEGGLLQYNKYLIIKISKYINKLPQNMEILFHAYIVTLEIREKYFDKDEKKSIISANTYRPLVDYILSIIDEKSRLPYLEVNSIFLEPKNLILHPWMLAKISYHDETFF</sequence>
<dbReference type="OrthoDB" id="2244689at2759"/>
<comment type="caution">
    <text evidence="1">The sequence shown here is derived from an EMBL/GenBank/DDBJ whole genome shotgun (WGS) entry which is preliminary data.</text>
</comment>
<protein>
    <submittedName>
        <fullName evidence="1">Uncharacterized protein</fullName>
    </submittedName>
</protein>
<organism evidence="1 2">
    <name type="scientific">Glomus cerebriforme</name>
    <dbReference type="NCBI Taxonomy" id="658196"/>
    <lineage>
        <taxon>Eukaryota</taxon>
        <taxon>Fungi</taxon>
        <taxon>Fungi incertae sedis</taxon>
        <taxon>Mucoromycota</taxon>
        <taxon>Glomeromycotina</taxon>
        <taxon>Glomeromycetes</taxon>
        <taxon>Glomerales</taxon>
        <taxon>Glomeraceae</taxon>
        <taxon>Glomus</taxon>
    </lineage>
</organism>
<reference evidence="1 2" key="1">
    <citation type="submission" date="2018-06" db="EMBL/GenBank/DDBJ databases">
        <title>Comparative genomics reveals the genomic features of Rhizophagus irregularis, R. cerebriforme, R. diaphanum and Gigaspora rosea, and their symbiotic lifestyle signature.</title>
        <authorList>
            <person name="Morin E."/>
            <person name="San Clemente H."/>
            <person name="Chen E.C.H."/>
            <person name="De La Providencia I."/>
            <person name="Hainaut M."/>
            <person name="Kuo A."/>
            <person name="Kohler A."/>
            <person name="Murat C."/>
            <person name="Tang N."/>
            <person name="Roy S."/>
            <person name="Loubradou J."/>
            <person name="Henrissat B."/>
            <person name="Grigoriev I.V."/>
            <person name="Corradi N."/>
            <person name="Roux C."/>
            <person name="Martin F.M."/>
        </authorList>
    </citation>
    <scope>NUCLEOTIDE SEQUENCE [LARGE SCALE GENOMIC DNA]</scope>
    <source>
        <strain evidence="1 2">DAOM 227022</strain>
    </source>
</reference>
<evidence type="ECO:0000313" key="1">
    <source>
        <dbReference type="EMBL" id="RIA96129.1"/>
    </source>
</evidence>
<accession>A0A397TFK3</accession>
<proteinExistence type="predicted"/>
<dbReference type="EMBL" id="QKYT01000050">
    <property type="protein sequence ID" value="RIA96129.1"/>
    <property type="molecule type" value="Genomic_DNA"/>
</dbReference>
<gene>
    <name evidence="1" type="ORF">C1645_815816</name>
</gene>
<dbReference type="AlphaFoldDB" id="A0A397TFK3"/>
<keyword evidence="2" id="KW-1185">Reference proteome</keyword>
<name>A0A397TFK3_9GLOM</name>
<evidence type="ECO:0000313" key="2">
    <source>
        <dbReference type="Proteomes" id="UP000265703"/>
    </source>
</evidence>